<proteinExistence type="predicted"/>
<accession>A0ABX0AD30</accession>
<dbReference type="Proteomes" id="UP000743899">
    <property type="component" value="Unassembled WGS sequence"/>
</dbReference>
<sequence>MNKIICFSASSKEAYNNFINTTTKPIKDELISEQITSKCDEDYFLWAMRYSKKNESLWKKINKGDYALFYRNKKFIGYGEILGTFLSEELASKYYNNIIYKLIIVLKSVKVMEFSREKMWKLFKYSDVARIQGMMIPNLVVQKQLLNEHNNIANLINHILDLQENIS</sequence>
<gene>
    <name evidence="1" type="ORF">GW534_15415</name>
</gene>
<evidence type="ECO:0008006" key="3">
    <source>
        <dbReference type="Google" id="ProtNLM"/>
    </source>
</evidence>
<dbReference type="EMBL" id="JAACYS010000114">
    <property type="protein sequence ID" value="NCU19058.1"/>
    <property type="molecule type" value="Genomic_DNA"/>
</dbReference>
<keyword evidence="2" id="KW-1185">Reference proteome</keyword>
<evidence type="ECO:0000313" key="1">
    <source>
        <dbReference type="EMBL" id="NCU19058.1"/>
    </source>
</evidence>
<dbReference type="RefSeq" id="WP_161921879.1">
    <property type="nucleotide sequence ID" value="NZ_JAACYS010000114.1"/>
</dbReference>
<reference evidence="1 2" key="1">
    <citation type="submission" date="2020-01" db="EMBL/GenBank/DDBJ databases">
        <title>A novel Bacillus sp. from Pasinler.</title>
        <authorList>
            <person name="Adiguzel A."/>
            <person name="Ay H."/>
            <person name="Baltaci M.O."/>
        </authorList>
    </citation>
    <scope>NUCLEOTIDE SEQUENCE [LARGE SCALE GENOMIC DNA]</scope>
    <source>
        <strain evidence="1 2">P1</strain>
    </source>
</reference>
<evidence type="ECO:0000313" key="2">
    <source>
        <dbReference type="Proteomes" id="UP000743899"/>
    </source>
</evidence>
<name>A0ABX0AD30_9BACI</name>
<protein>
    <recommendedName>
        <fullName evidence="3">EVE domain-containing protein</fullName>
    </recommendedName>
</protein>
<organism evidence="1 2">
    <name type="scientific">Pallidibacillus pasinlerensis</name>
    <dbReference type="NCBI Taxonomy" id="2703818"/>
    <lineage>
        <taxon>Bacteria</taxon>
        <taxon>Bacillati</taxon>
        <taxon>Bacillota</taxon>
        <taxon>Bacilli</taxon>
        <taxon>Bacillales</taxon>
        <taxon>Bacillaceae</taxon>
        <taxon>Pallidibacillus</taxon>
    </lineage>
</organism>
<comment type="caution">
    <text evidence="1">The sequence shown here is derived from an EMBL/GenBank/DDBJ whole genome shotgun (WGS) entry which is preliminary data.</text>
</comment>